<dbReference type="InterPro" id="IPR001138">
    <property type="entry name" value="Zn2Cys6_DnaBD"/>
</dbReference>
<dbReference type="AlphaFoldDB" id="A0A2W1GS66"/>
<dbReference type="InterPro" id="IPR007219">
    <property type="entry name" value="XnlR_reg_dom"/>
</dbReference>
<evidence type="ECO:0000256" key="1">
    <source>
        <dbReference type="SAM" id="Coils"/>
    </source>
</evidence>
<proteinExistence type="predicted"/>
<dbReference type="EMBL" id="NQIK02000006">
    <property type="protein sequence ID" value="KAF7569731.1"/>
    <property type="molecule type" value="Genomic_DNA"/>
</dbReference>
<dbReference type="InterPro" id="IPR050987">
    <property type="entry name" value="AtrR-like"/>
</dbReference>
<dbReference type="PROSITE" id="PS00463">
    <property type="entry name" value="ZN2_CY6_FUNGAL_1"/>
    <property type="match status" value="1"/>
</dbReference>
<dbReference type="PANTHER" id="PTHR46910:SF5">
    <property type="entry name" value="ZN(II)2CYS6 TRANSCRIPTION FACTOR (EUROFUNG)"/>
    <property type="match status" value="1"/>
</dbReference>
<organism evidence="3 4">
    <name type="scientific">Pyrenophora tritici-repentis</name>
    <dbReference type="NCBI Taxonomy" id="45151"/>
    <lineage>
        <taxon>Eukaryota</taxon>
        <taxon>Fungi</taxon>
        <taxon>Dikarya</taxon>
        <taxon>Ascomycota</taxon>
        <taxon>Pezizomycotina</taxon>
        <taxon>Dothideomycetes</taxon>
        <taxon>Pleosporomycetidae</taxon>
        <taxon>Pleosporales</taxon>
        <taxon>Pleosporineae</taxon>
        <taxon>Pleosporaceae</taxon>
        <taxon>Pyrenophora</taxon>
    </lineage>
</organism>
<comment type="caution">
    <text evidence="3">The sequence shown here is derived from an EMBL/GenBank/DDBJ whole genome shotgun (WGS) entry which is preliminary data.</text>
</comment>
<dbReference type="CDD" id="cd12148">
    <property type="entry name" value="fungal_TF_MHR"/>
    <property type="match status" value="1"/>
</dbReference>
<evidence type="ECO:0000256" key="2">
    <source>
        <dbReference type="SAM" id="MobiDB-lite"/>
    </source>
</evidence>
<dbReference type="Pfam" id="PF00172">
    <property type="entry name" value="Zn_clus"/>
    <property type="match status" value="1"/>
</dbReference>
<dbReference type="SUPFAM" id="SSF57701">
    <property type="entry name" value="Zn2/Cys6 DNA-binding domain"/>
    <property type="match status" value="1"/>
</dbReference>
<dbReference type="GO" id="GO:0003677">
    <property type="term" value="F:DNA binding"/>
    <property type="evidence" value="ECO:0007669"/>
    <property type="project" value="InterPro"/>
</dbReference>
<feature type="coiled-coil region" evidence="1">
    <location>
        <begin position="62"/>
        <end position="89"/>
    </location>
</feature>
<dbReference type="Proteomes" id="UP000245464">
    <property type="component" value="Chromosome 6"/>
</dbReference>
<dbReference type="SMART" id="SM00906">
    <property type="entry name" value="Fungal_trans"/>
    <property type="match status" value="1"/>
</dbReference>
<dbReference type="SMART" id="SM00066">
    <property type="entry name" value="GAL4"/>
    <property type="match status" value="1"/>
</dbReference>
<feature type="region of interest" description="Disordered" evidence="2">
    <location>
        <begin position="97"/>
        <end position="135"/>
    </location>
</feature>
<dbReference type="GO" id="GO:0000981">
    <property type="term" value="F:DNA-binding transcription factor activity, RNA polymerase II-specific"/>
    <property type="evidence" value="ECO:0007669"/>
    <property type="project" value="InterPro"/>
</dbReference>
<dbReference type="KEGG" id="ptrr:6343359"/>
<dbReference type="Gene3D" id="4.10.240.10">
    <property type="entry name" value="Zn(2)-C6 fungal-type DNA-binding domain"/>
    <property type="match status" value="1"/>
</dbReference>
<dbReference type="GO" id="GO:0008270">
    <property type="term" value="F:zinc ion binding"/>
    <property type="evidence" value="ECO:0007669"/>
    <property type="project" value="InterPro"/>
</dbReference>
<evidence type="ECO:0000313" key="4">
    <source>
        <dbReference type="Proteomes" id="UP000245464"/>
    </source>
</evidence>
<keyword evidence="1" id="KW-0175">Coiled coil</keyword>
<dbReference type="InterPro" id="IPR036864">
    <property type="entry name" value="Zn2-C6_fun-type_DNA-bd_sf"/>
</dbReference>
<dbReference type="CDD" id="cd00067">
    <property type="entry name" value="GAL4"/>
    <property type="match status" value="1"/>
</dbReference>
<protein>
    <submittedName>
        <fullName evidence="3">Fungal specific transcription factor domain containing protein</fullName>
    </submittedName>
</protein>
<dbReference type="PROSITE" id="PS50048">
    <property type="entry name" value="ZN2_CY6_FUNGAL_2"/>
    <property type="match status" value="1"/>
</dbReference>
<name>A0A2W1GS66_9PLEO</name>
<evidence type="ECO:0000313" key="3">
    <source>
        <dbReference type="EMBL" id="KAF7569731.1"/>
    </source>
</evidence>
<dbReference type="Pfam" id="PF04082">
    <property type="entry name" value="Fungal_trans"/>
    <property type="match status" value="1"/>
</dbReference>
<reference evidence="3 4" key="1">
    <citation type="journal article" date="2018" name="BMC Genomics">
        <title>Comparative genomics of the wheat fungal pathogen Pyrenophora tritici-repentis reveals chromosomal variations and genome plasticity.</title>
        <authorList>
            <person name="Moolhuijzen P."/>
            <person name="See P.T."/>
            <person name="Hane J.K."/>
            <person name="Shi G."/>
            <person name="Liu Z."/>
            <person name="Oliver R.P."/>
            <person name="Moffat C.S."/>
        </authorList>
    </citation>
    <scope>NUCLEOTIDE SEQUENCE [LARGE SCALE GENOMIC DNA]</scope>
    <source>
        <strain evidence="3">M4</strain>
    </source>
</reference>
<dbReference type="RefSeq" id="XP_065961657.1">
    <property type="nucleotide sequence ID" value="XM_066108472.1"/>
</dbReference>
<dbReference type="GO" id="GO:0006351">
    <property type="term" value="P:DNA-templated transcription"/>
    <property type="evidence" value="ECO:0007669"/>
    <property type="project" value="InterPro"/>
</dbReference>
<sequence>MDEEDMDASLEGGMSKRACDNCRTRKIRCDRGFPCSNCRASKLTCKTTAPQQKAQRQRVHISEEYEKKIDRIEDRLAGIENVLASLSTKLGNLDLQKDWNDSTSQSRSSRVGAARSPGSGLADAPTPVPFEGESSINSQSDYAREMLAQAIGSTPSIGENKEVKMALTALSEMVSQQQNTSSGNAPINRSLAEVDPTQLESPPWPVVCKVLDKAIKYPTMAFALAFPYLRMANLKEISEDAYHNPGTCSAARRVLTYGVLENLFNEFRTFPLANMDVSEYASYAAICKRQSDVALSQLDIFLPASYENILALVFGAAQAIEMGKASLCWIMTSCAASLCQNLGYHRINTMVNDTPAERHSKIQIFWMIYMFDKTLSLRLGRSSVLQDWDISLPFLVPSEPGDKNPEGNHLLSYWIKVARVQGSTYEKLFCPAAFLRSTEERTQTAIELVQAMNQAWYERGDASVLKLSRLDDDMSFVSQRPEGIGRSPNETPCPSQYKRYVHRTTNKDADPDEYISGSFERAQDIFFYSDVVMHYSICALIQRAVSPGNMAFTQACLQSSREALVAHMRANAQFNKKGQERLWSGYVHWSILQAPFTPFIVIFCNAIQTADTSNLDADLNSLSEFVGSLESCRTISEGADKLYRMCHLFLRVARLYIIAKTQDAANRSQNFAQNNQSDYYAAADNTQLDLNAMSQFDPYLSALGLMNPDPGWPMDGYSGTSPGMDFADATNTPGAMGVGFGQPRGNHNPMQDWFSGSRYLMNLMEPGDDLQMPDMDM</sequence>
<dbReference type="GeneID" id="6343359"/>
<gene>
    <name evidence="3" type="ORF">PtrM4_121460</name>
</gene>
<dbReference type="PANTHER" id="PTHR46910">
    <property type="entry name" value="TRANSCRIPTION FACTOR PDR1"/>
    <property type="match status" value="1"/>
</dbReference>
<accession>A0A2W1GS66</accession>